<evidence type="ECO:0000313" key="3">
    <source>
        <dbReference type="Proteomes" id="UP000000763"/>
    </source>
</evidence>
<dbReference type="EMBL" id="AC073867">
    <property type="protein sequence ID" value="AAG13556.1"/>
    <property type="molecule type" value="Genomic_DNA"/>
</dbReference>
<accession>Q9FW14</accession>
<evidence type="ECO:0000256" key="1">
    <source>
        <dbReference type="SAM" id="MobiDB-lite"/>
    </source>
</evidence>
<feature type="region of interest" description="Disordered" evidence="1">
    <location>
        <begin position="66"/>
        <end position="119"/>
    </location>
</feature>
<feature type="compositionally biased region" description="Basic and acidic residues" evidence="1">
    <location>
        <begin position="1"/>
        <end position="13"/>
    </location>
</feature>
<dbReference type="Proteomes" id="UP000000763">
    <property type="component" value="Chromosome 10"/>
</dbReference>
<feature type="compositionally biased region" description="Gly residues" evidence="1">
    <location>
        <begin position="97"/>
        <end position="108"/>
    </location>
</feature>
<dbReference type="AlphaFoldDB" id="Q9FW14"/>
<gene>
    <name evidence="2" type="primary">OSJNBa0055O03.9</name>
</gene>
<reference evidence="3" key="2">
    <citation type="journal article" date="2008" name="Nucleic Acids Res.">
        <title>The rice annotation project database (RAP-DB): 2008 update.</title>
        <authorList>
            <consortium name="The rice annotation project (RAP)"/>
        </authorList>
    </citation>
    <scope>GENOME REANNOTATION</scope>
    <source>
        <strain evidence="3">cv. Nipponbare</strain>
    </source>
</reference>
<sequence>MRELTRKQPEAEKLQASPVMRWPNGPGQTGGPGHGRTCSRHGPARPATVTGRAGTARVAVPCLGRWPSPRAGTARHGYCSGPARHGPRHGTARHAGGPSGADRAGGGRMGRRHVALTAI</sequence>
<feature type="compositionally biased region" description="Basic residues" evidence="1">
    <location>
        <begin position="109"/>
        <end position="119"/>
    </location>
</feature>
<protein>
    <submittedName>
        <fullName evidence="2">Uncharacterized protein</fullName>
    </submittedName>
</protein>
<feature type="region of interest" description="Disordered" evidence="1">
    <location>
        <begin position="1"/>
        <end position="54"/>
    </location>
</feature>
<name>Q9FW14_ORYSJ</name>
<proteinExistence type="predicted"/>
<organism evidence="2 3">
    <name type="scientific">Oryza sativa subsp. japonica</name>
    <name type="common">Rice</name>
    <dbReference type="NCBI Taxonomy" id="39947"/>
    <lineage>
        <taxon>Eukaryota</taxon>
        <taxon>Viridiplantae</taxon>
        <taxon>Streptophyta</taxon>
        <taxon>Embryophyta</taxon>
        <taxon>Tracheophyta</taxon>
        <taxon>Spermatophyta</taxon>
        <taxon>Magnoliopsida</taxon>
        <taxon>Liliopsida</taxon>
        <taxon>Poales</taxon>
        <taxon>Poaceae</taxon>
        <taxon>BOP clade</taxon>
        <taxon>Oryzoideae</taxon>
        <taxon>Oryzeae</taxon>
        <taxon>Oryzinae</taxon>
        <taxon>Oryza</taxon>
        <taxon>Oryza sativa</taxon>
    </lineage>
</organism>
<reference evidence="3" key="1">
    <citation type="journal article" date="2005" name="Nature">
        <title>The map-based sequence of the rice genome.</title>
        <authorList>
            <consortium name="International rice genome sequencing project (IRGSP)"/>
            <person name="Matsumoto T."/>
            <person name="Wu J."/>
            <person name="Kanamori H."/>
            <person name="Katayose Y."/>
            <person name="Fujisawa M."/>
            <person name="Namiki N."/>
            <person name="Mizuno H."/>
            <person name="Yamamoto K."/>
            <person name="Antonio B.A."/>
            <person name="Baba T."/>
            <person name="Sakata K."/>
            <person name="Nagamura Y."/>
            <person name="Aoki H."/>
            <person name="Arikawa K."/>
            <person name="Arita K."/>
            <person name="Bito T."/>
            <person name="Chiden Y."/>
            <person name="Fujitsuka N."/>
            <person name="Fukunaka R."/>
            <person name="Hamada M."/>
            <person name="Harada C."/>
            <person name="Hayashi A."/>
            <person name="Hijishita S."/>
            <person name="Honda M."/>
            <person name="Hosokawa S."/>
            <person name="Ichikawa Y."/>
            <person name="Idonuma A."/>
            <person name="Iijima M."/>
            <person name="Ikeda M."/>
            <person name="Ikeno M."/>
            <person name="Ito K."/>
            <person name="Ito S."/>
            <person name="Ito T."/>
            <person name="Ito Y."/>
            <person name="Ito Y."/>
            <person name="Iwabuchi A."/>
            <person name="Kamiya K."/>
            <person name="Karasawa W."/>
            <person name="Kurita K."/>
            <person name="Katagiri S."/>
            <person name="Kikuta A."/>
            <person name="Kobayashi H."/>
            <person name="Kobayashi N."/>
            <person name="Machita K."/>
            <person name="Maehara T."/>
            <person name="Masukawa M."/>
            <person name="Mizubayashi T."/>
            <person name="Mukai Y."/>
            <person name="Nagasaki H."/>
            <person name="Nagata Y."/>
            <person name="Naito S."/>
            <person name="Nakashima M."/>
            <person name="Nakama Y."/>
            <person name="Nakamichi Y."/>
            <person name="Nakamura M."/>
            <person name="Meguro A."/>
            <person name="Negishi M."/>
            <person name="Ohta I."/>
            <person name="Ohta T."/>
            <person name="Okamoto M."/>
            <person name="Ono N."/>
            <person name="Saji S."/>
            <person name="Sakaguchi M."/>
            <person name="Sakai K."/>
            <person name="Shibata M."/>
            <person name="Shimokawa T."/>
            <person name="Song J."/>
            <person name="Takazaki Y."/>
            <person name="Terasawa K."/>
            <person name="Tsugane M."/>
            <person name="Tsuji K."/>
            <person name="Ueda S."/>
            <person name="Waki K."/>
            <person name="Yamagata H."/>
            <person name="Yamamoto M."/>
            <person name="Yamamoto S."/>
            <person name="Yamane H."/>
            <person name="Yoshiki S."/>
            <person name="Yoshihara R."/>
            <person name="Yukawa K."/>
            <person name="Zhong H."/>
            <person name="Yano M."/>
            <person name="Yuan Q."/>
            <person name="Ouyang S."/>
            <person name="Liu J."/>
            <person name="Jones K.M."/>
            <person name="Gansberger K."/>
            <person name="Moffat K."/>
            <person name="Hill J."/>
            <person name="Bera J."/>
            <person name="Fadrosh D."/>
            <person name="Jin S."/>
            <person name="Johri S."/>
            <person name="Kim M."/>
            <person name="Overton L."/>
            <person name="Reardon M."/>
            <person name="Tsitrin T."/>
            <person name="Vuong H."/>
            <person name="Weaver B."/>
            <person name="Ciecko A."/>
            <person name="Tallon L."/>
            <person name="Jackson J."/>
            <person name="Pai G."/>
            <person name="Aken S.V."/>
            <person name="Utterback T."/>
            <person name="Reidmuller S."/>
            <person name="Feldblyum T."/>
            <person name="Hsiao J."/>
            <person name="Zismann V."/>
            <person name="Iobst S."/>
            <person name="de Vazeille A.R."/>
            <person name="Buell C.R."/>
            <person name="Ying K."/>
            <person name="Li Y."/>
            <person name="Lu T."/>
            <person name="Huang Y."/>
            <person name="Zhao Q."/>
            <person name="Feng Q."/>
            <person name="Zhang L."/>
            <person name="Zhu J."/>
            <person name="Weng Q."/>
            <person name="Mu J."/>
            <person name="Lu Y."/>
            <person name="Fan D."/>
            <person name="Liu Y."/>
            <person name="Guan J."/>
            <person name="Zhang Y."/>
            <person name="Yu S."/>
            <person name="Liu X."/>
            <person name="Zhang Y."/>
            <person name="Hong G."/>
            <person name="Han B."/>
            <person name="Choisne N."/>
            <person name="Demange N."/>
            <person name="Orjeda G."/>
            <person name="Samain S."/>
            <person name="Cattolico L."/>
            <person name="Pelletier E."/>
            <person name="Couloux A."/>
            <person name="Segurens B."/>
            <person name="Wincker P."/>
            <person name="D'Hont A."/>
            <person name="Scarpelli C."/>
            <person name="Weissenbach J."/>
            <person name="Salanoubat M."/>
            <person name="Quetier F."/>
            <person name="Yu Y."/>
            <person name="Kim H.R."/>
            <person name="Rambo T."/>
            <person name="Currie J."/>
            <person name="Collura K."/>
            <person name="Luo M."/>
            <person name="Yang T."/>
            <person name="Ammiraju J.S.S."/>
            <person name="Engler F."/>
            <person name="Soderlund C."/>
            <person name="Wing R.A."/>
            <person name="Palmer L.E."/>
            <person name="de la Bastide M."/>
            <person name="Spiegel L."/>
            <person name="Nascimento L."/>
            <person name="Zutavern T."/>
            <person name="O'Shaughnessy A."/>
            <person name="Dike S."/>
            <person name="Dedhia N."/>
            <person name="Preston R."/>
            <person name="Balija V."/>
            <person name="McCombie W.R."/>
            <person name="Chow T."/>
            <person name="Chen H."/>
            <person name="Chung M."/>
            <person name="Chen C."/>
            <person name="Shaw J."/>
            <person name="Wu H."/>
            <person name="Hsiao K."/>
            <person name="Chao Y."/>
            <person name="Chu M."/>
            <person name="Cheng C."/>
            <person name="Hour A."/>
            <person name="Lee P."/>
            <person name="Lin S."/>
            <person name="Lin Y."/>
            <person name="Liou J."/>
            <person name="Liu S."/>
            <person name="Hsing Y."/>
            <person name="Raghuvanshi S."/>
            <person name="Mohanty A."/>
            <person name="Bharti A.K."/>
            <person name="Gaur A."/>
            <person name="Gupta V."/>
            <person name="Kumar D."/>
            <person name="Ravi V."/>
            <person name="Vij S."/>
            <person name="Kapur A."/>
            <person name="Khurana P."/>
            <person name="Khurana P."/>
            <person name="Khurana J.P."/>
            <person name="Tyagi A.K."/>
            <person name="Gaikwad K."/>
            <person name="Singh A."/>
            <person name="Dalal V."/>
            <person name="Srivastava S."/>
            <person name="Dixit A."/>
            <person name="Pal A.K."/>
            <person name="Ghazi I.A."/>
            <person name="Yadav M."/>
            <person name="Pandit A."/>
            <person name="Bhargava A."/>
            <person name="Sureshbabu K."/>
            <person name="Batra K."/>
            <person name="Sharma T.R."/>
            <person name="Mohapatra T."/>
            <person name="Singh N.K."/>
            <person name="Messing J."/>
            <person name="Nelson A.B."/>
            <person name="Fuks G."/>
            <person name="Kavchok S."/>
            <person name="Keizer G."/>
            <person name="Linton E."/>
            <person name="Llaca V."/>
            <person name="Song R."/>
            <person name="Tanyolac B."/>
            <person name="Young S."/>
            <person name="Ho-Il K."/>
            <person name="Hahn J.H."/>
            <person name="Sangsakoo G."/>
            <person name="Vanavichit A."/>
            <person name="de Mattos Luiz.A.T."/>
            <person name="Zimmer P.D."/>
            <person name="Malone G."/>
            <person name="Dellagostin O."/>
            <person name="de Oliveira A.C."/>
            <person name="Bevan M."/>
            <person name="Bancroft I."/>
            <person name="Minx P."/>
            <person name="Cordum H."/>
            <person name="Wilson R."/>
            <person name="Cheng Z."/>
            <person name="Jin W."/>
            <person name="Jiang J."/>
            <person name="Leong S.A."/>
            <person name="Iwama H."/>
            <person name="Gojobori T."/>
            <person name="Itoh T."/>
            <person name="Niimura Y."/>
            <person name="Fujii Y."/>
            <person name="Habara T."/>
            <person name="Sakai H."/>
            <person name="Sato Y."/>
            <person name="Wilson G."/>
            <person name="Kumar K."/>
            <person name="McCouch S."/>
            <person name="Juretic N."/>
            <person name="Hoen D."/>
            <person name="Wright S."/>
            <person name="Bruskiewich R."/>
            <person name="Bureau T."/>
            <person name="Miyao A."/>
            <person name="Hirochika H."/>
            <person name="Nishikawa T."/>
            <person name="Kadowaki K."/>
            <person name="Sugiura M."/>
            <person name="Burr B."/>
            <person name="Sasaki T."/>
        </authorList>
    </citation>
    <scope>NUCLEOTIDE SEQUENCE [LARGE SCALE GENOMIC DNA]</scope>
    <source>
        <strain evidence="3">cv. Nipponbare</strain>
    </source>
</reference>
<evidence type="ECO:0000313" key="2">
    <source>
        <dbReference type="EMBL" id="AAG13556.1"/>
    </source>
</evidence>